<evidence type="ECO:0000313" key="7">
    <source>
        <dbReference type="Proteomes" id="UP000248729"/>
    </source>
</evidence>
<dbReference type="Proteomes" id="UP000236449">
    <property type="component" value="Unassembled WGS sequence"/>
</dbReference>
<dbReference type="InterPro" id="IPR035919">
    <property type="entry name" value="EAL_sf"/>
</dbReference>
<dbReference type="GO" id="GO:0000160">
    <property type="term" value="P:phosphorelay signal transduction system"/>
    <property type="evidence" value="ECO:0007669"/>
    <property type="project" value="InterPro"/>
</dbReference>
<evidence type="ECO:0000259" key="3">
    <source>
        <dbReference type="PROSITE" id="PS50883"/>
    </source>
</evidence>
<reference evidence="4 6" key="1">
    <citation type="submission" date="2018-01" db="EMBL/GenBank/DDBJ databases">
        <title>Draft genome sequences of six Vibrio diazotrophicus strains isolated from deep-sea sediments of the Baltic Sea.</title>
        <authorList>
            <person name="Castillo D."/>
            <person name="Vandieken V."/>
            <person name="Chiang O."/>
            <person name="Middelboe M."/>
        </authorList>
    </citation>
    <scope>NUCLEOTIDE SEQUENCE [LARGE SCALE GENOMIC DNA]</scope>
    <source>
        <strain evidence="4 6">60.27F</strain>
    </source>
</reference>
<reference evidence="5 7" key="2">
    <citation type="submission" date="2018-06" db="EMBL/GenBank/DDBJ databases">
        <title>Freshwater and sediment microbial communities from various areas in North America, analyzing microbe dynamics in response to fracking.</title>
        <authorList>
            <person name="Lamendella R."/>
        </authorList>
    </citation>
    <scope>NUCLEOTIDE SEQUENCE [LARGE SCALE GENOMIC DNA]</scope>
    <source>
        <strain evidence="5 7">99A</strain>
    </source>
</reference>
<comment type="caution">
    <text evidence="4">The sequence shown here is derived from an EMBL/GenBank/DDBJ whole genome shotgun (WGS) entry which is preliminary data.</text>
</comment>
<dbReference type="RefSeq" id="WP_102963687.1">
    <property type="nucleotide sequence ID" value="NZ_POSK01000022.1"/>
</dbReference>
<evidence type="ECO:0000256" key="1">
    <source>
        <dbReference type="PROSITE-ProRule" id="PRU00169"/>
    </source>
</evidence>
<dbReference type="SUPFAM" id="SSF141868">
    <property type="entry name" value="EAL domain-like"/>
    <property type="match status" value="1"/>
</dbReference>
<dbReference type="Gene3D" id="3.20.20.450">
    <property type="entry name" value="EAL domain"/>
    <property type="match status" value="1"/>
</dbReference>
<keyword evidence="1" id="KW-0597">Phosphoprotein</keyword>
<dbReference type="InterPro" id="IPR011006">
    <property type="entry name" value="CheY-like_superfamily"/>
</dbReference>
<dbReference type="AlphaFoldDB" id="A0A2J8HCT0"/>
<dbReference type="SMART" id="SM00448">
    <property type="entry name" value="REC"/>
    <property type="match status" value="1"/>
</dbReference>
<dbReference type="PROSITE" id="PS50883">
    <property type="entry name" value="EAL"/>
    <property type="match status" value="1"/>
</dbReference>
<dbReference type="CDD" id="cd01948">
    <property type="entry name" value="EAL"/>
    <property type="match status" value="1"/>
</dbReference>
<dbReference type="PANTHER" id="PTHR33121:SF79">
    <property type="entry name" value="CYCLIC DI-GMP PHOSPHODIESTERASE PDED-RELATED"/>
    <property type="match status" value="1"/>
</dbReference>
<dbReference type="GO" id="GO:0071111">
    <property type="term" value="F:cyclic-guanylate-specific phosphodiesterase activity"/>
    <property type="evidence" value="ECO:0007669"/>
    <property type="project" value="InterPro"/>
</dbReference>
<evidence type="ECO:0000313" key="4">
    <source>
        <dbReference type="EMBL" id="PNI01361.1"/>
    </source>
</evidence>
<evidence type="ECO:0000313" key="6">
    <source>
        <dbReference type="Proteomes" id="UP000236449"/>
    </source>
</evidence>
<name>A0A2J8HCT0_VIBDI</name>
<dbReference type="EMBL" id="POSK01000022">
    <property type="protein sequence ID" value="PNI01361.1"/>
    <property type="molecule type" value="Genomic_DNA"/>
</dbReference>
<dbReference type="InterPro" id="IPR050706">
    <property type="entry name" value="Cyclic-di-GMP_PDE-like"/>
</dbReference>
<evidence type="ECO:0000313" key="5">
    <source>
        <dbReference type="EMBL" id="RAS65451.1"/>
    </source>
</evidence>
<sequence>MSYNIQRVLIVDDDPIQCITLKIQLQTFGIDNVRVAQSSKQGLAICEQQEIDLVFCDLSMPGEDGLTFLNALKKQNFQGKLCLLSGHDKSIIALAEMMCRQLGFVMVSSQMKPISNTDLASVLHSAIEAVPSPKVSDKVIEFLRSDLDSAFDSHRLVNFYQPQCRFANDTQSGNEVLIRWDHPQYGYISPMAFLPIIDKEQWHVRLFFYVLEQALEDHRSGKLSGSISVNAALANFGDSNFAFQVLECCERYDFSPQNLIIEMTEMEVYKHNPTMFENFARLRLNDVELAIDDFGAGYSSLIKLADLPFTEMKIDRALITSCHRDKRKNAILSLVVSMAKQLDMRLVAEGVEDNETWAHLQSMGIDLCQGYFTGRPQPIEYKLMA</sequence>
<organism evidence="4 6">
    <name type="scientific">Vibrio diazotrophicus</name>
    <dbReference type="NCBI Taxonomy" id="685"/>
    <lineage>
        <taxon>Bacteria</taxon>
        <taxon>Pseudomonadati</taxon>
        <taxon>Pseudomonadota</taxon>
        <taxon>Gammaproteobacteria</taxon>
        <taxon>Vibrionales</taxon>
        <taxon>Vibrionaceae</taxon>
        <taxon>Vibrio</taxon>
    </lineage>
</organism>
<dbReference type="Proteomes" id="UP000248729">
    <property type="component" value="Unassembled WGS sequence"/>
</dbReference>
<evidence type="ECO:0000259" key="2">
    <source>
        <dbReference type="PROSITE" id="PS50110"/>
    </source>
</evidence>
<proteinExistence type="predicted"/>
<dbReference type="OrthoDB" id="9812358at2"/>
<dbReference type="InterPro" id="IPR001789">
    <property type="entry name" value="Sig_transdc_resp-reg_receiver"/>
</dbReference>
<feature type="domain" description="Response regulatory" evidence="2">
    <location>
        <begin position="7"/>
        <end position="127"/>
    </location>
</feature>
<dbReference type="Pfam" id="PF00072">
    <property type="entry name" value="Response_reg"/>
    <property type="match status" value="1"/>
</dbReference>
<feature type="modified residue" description="4-aspartylphosphate" evidence="1">
    <location>
        <position position="57"/>
    </location>
</feature>
<dbReference type="PANTHER" id="PTHR33121">
    <property type="entry name" value="CYCLIC DI-GMP PHOSPHODIESTERASE PDEF"/>
    <property type="match status" value="1"/>
</dbReference>
<protein>
    <submittedName>
        <fullName evidence="5">EAL domain-containing protein (Putative c-di-GMP-specific phosphodiesterase class I)</fullName>
    </submittedName>
</protein>
<dbReference type="SMART" id="SM00052">
    <property type="entry name" value="EAL"/>
    <property type="match status" value="1"/>
</dbReference>
<accession>A0A2J8HCT0</accession>
<dbReference type="EMBL" id="QLTR01000007">
    <property type="protein sequence ID" value="RAS65451.1"/>
    <property type="molecule type" value="Genomic_DNA"/>
</dbReference>
<gene>
    <name evidence="4" type="ORF">C1N32_20485</name>
    <name evidence="5" type="ORF">DET48_107163</name>
</gene>
<dbReference type="SUPFAM" id="SSF52172">
    <property type="entry name" value="CheY-like"/>
    <property type="match status" value="1"/>
</dbReference>
<dbReference type="PROSITE" id="PS50110">
    <property type="entry name" value="RESPONSE_REGULATORY"/>
    <property type="match status" value="1"/>
</dbReference>
<dbReference type="Pfam" id="PF00563">
    <property type="entry name" value="EAL"/>
    <property type="match status" value="1"/>
</dbReference>
<dbReference type="Gene3D" id="3.40.50.2300">
    <property type="match status" value="1"/>
</dbReference>
<dbReference type="InterPro" id="IPR001633">
    <property type="entry name" value="EAL_dom"/>
</dbReference>
<feature type="domain" description="EAL" evidence="3">
    <location>
        <begin position="140"/>
        <end position="385"/>
    </location>
</feature>